<dbReference type="Pfam" id="PF07045">
    <property type="entry name" value="DUF1330"/>
    <property type="match status" value="1"/>
</dbReference>
<dbReference type="OrthoDB" id="516779at2"/>
<evidence type="ECO:0000259" key="1">
    <source>
        <dbReference type="Pfam" id="PF07045"/>
    </source>
</evidence>
<dbReference type="RefSeq" id="WP_133619352.1">
    <property type="nucleotide sequence ID" value="NZ_SNZE01000005.1"/>
</dbReference>
<protein>
    <submittedName>
        <fullName evidence="2">Uncharacterized protein (DUF1330 family)</fullName>
    </submittedName>
</protein>
<sequence length="97" mass="10797">MTVPAYMIFNVDVTNPEQYDQYRAFSSKAIEEHGAEPLVRGGAQTVLEGHVHPRTVILKFASVEKAQAFYDSETYKKGRELRKDAAIANIVIVEGLA</sequence>
<dbReference type="Proteomes" id="UP000294480">
    <property type="component" value="Unassembled WGS sequence"/>
</dbReference>
<dbReference type="PANTHER" id="PTHR41521">
    <property type="match status" value="1"/>
</dbReference>
<proteinExistence type="predicted"/>
<accession>A0A4R6Y9S3</accession>
<dbReference type="EMBL" id="SNZE01000005">
    <property type="protein sequence ID" value="TDR32197.1"/>
    <property type="molecule type" value="Genomic_DNA"/>
</dbReference>
<name>A0A4R6Y9S3_9BURK</name>
<reference evidence="2 3" key="1">
    <citation type="submission" date="2019-03" db="EMBL/GenBank/DDBJ databases">
        <title>Genomic Encyclopedia of Type Strains, Phase IV (KMG-IV): sequencing the most valuable type-strain genomes for metagenomic binning, comparative biology and taxonomic classification.</title>
        <authorList>
            <person name="Goeker M."/>
        </authorList>
    </citation>
    <scope>NUCLEOTIDE SEQUENCE [LARGE SCALE GENOMIC DNA]</scope>
    <source>
        <strain evidence="2 3">DSM 102852</strain>
    </source>
</reference>
<organism evidence="2 3">
    <name type="scientific">Hydromonas duriensis</name>
    <dbReference type="NCBI Taxonomy" id="1527608"/>
    <lineage>
        <taxon>Bacteria</taxon>
        <taxon>Pseudomonadati</taxon>
        <taxon>Pseudomonadota</taxon>
        <taxon>Betaproteobacteria</taxon>
        <taxon>Burkholderiales</taxon>
        <taxon>Burkholderiaceae</taxon>
        <taxon>Hydromonas</taxon>
    </lineage>
</organism>
<evidence type="ECO:0000313" key="3">
    <source>
        <dbReference type="Proteomes" id="UP000294480"/>
    </source>
</evidence>
<comment type="caution">
    <text evidence="2">The sequence shown here is derived from an EMBL/GenBank/DDBJ whole genome shotgun (WGS) entry which is preliminary data.</text>
</comment>
<dbReference type="AlphaFoldDB" id="A0A4R6Y9S3"/>
<dbReference type="InterPro" id="IPR010753">
    <property type="entry name" value="DUF1330"/>
</dbReference>
<keyword evidence="3" id="KW-1185">Reference proteome</keyword>
<dbReference type="SUPFAM" id="SSF54909">
    <property type="entry name" value="Dimeric alpha+beta barrel"/>
    <property type="match status" value="1"/>
</dbReference>
<dbReference type="InterPro" id="IPR011008">
    <property type="entry name" value="Dimeric_a/b-barrel"/>
</dbReference>
<evidence type="ECO:0000313" key="2">
    <source>
        <dbReference type="EMBL" id="TDR32197.1"/>
    </source>
</evidence>
<dbReference type="Gene3D" id="3.30.70.100">
    <property type="match status" value="1"/>
</dbReference>
<dbReference type="PANTHER" id="PTHR41521:SF4">
    <property type="entry name" value="BLR0684 PROTEIN"/>
    <property type="match status" value="1"/>
</dbReference>
<gene>
    <name evidence="2" type="ORF">DFR44_10584</name>
</gene>
<feature type="domain" description="DUF1330" evidence="1">
    <location>
        <begin position="4"/>
        <end position="96"/>
    </location>
</feature>